<dbReference type="InterPro" id="IPR013229">
    <property type="entry name" value="PEGA"/>
</dbReference>
<feature type="chain" id="PRO_5039654640" evidence="1">
    <location>
        <begin position="20"/>
        <end position="636"/>
    </location>
</feature>
<evidence type="ECO:0000259" key="2">
    <source>
        <dbReference type="Pfam" id="PF08308"/>
    </source>
</evidence>
<evidence type="ECO:0000313" key="4">
    <source>
        <dbReference type="Proteomes" id="UP000824142"/>
    </source>
</evidence>
<dbReference type="EMBL" id="DVNO01000009">
    <property type="protein sequence ID" value="HIU65262.1"/>
    <property type="molecule type" value="Genomic_DNA"/>
</dbReference>
<comment type="caution">
    <text evidence="3">The sequence shown here is derived from an EMBL/GenBank/DDBJ whole genome shotgun (WGS) entry which is preliminary data.</text>
</comment>
<name>A0A9D1MS57_9PROT</name>
<reference evidence="3" key="2">
    <citation type="journal article" date="2021" name="PeerJ">
        <title>Extensive microbial diversity within the chicken gut microbiome revealed by metagenomics and culture.</title>
        <authorList>
            <person name="Gilroy R."/>
            <person name="Ravi A."/>
            <person name="Getino M."/>
            <person name="Pursley I."/>
            <person name="Horton D.L."/>
            <person name="Alikhan N.F."/>
            <person name="Baker D."/>
            <person name="Gharbi K."/>
            <person name="Hall N."/>
            <person name="Watson M."/>
            <person name="Adriaenssens E.M."/>
            <person name="Foster-Nyarko E."/>
            <person name="Jarju S."/>
            <person name="Secka A."/>
            <person name="Antonio M."/>
            <person name="Oren A."/>
            <person name="Chaudhuri R.R."/>
            <person name="La Ragione R."/>
            <person name="Hildebrand F."/>
            <person name="Pallen M.J."/>
        </authorList>
    </citation>
    <scope>NUCLEOTIDE SEQUENCE</scope>
    <source>
        <strain evidence="3">CHK136-897</strain>
    </source>
</reference>
<dbReference type="Proteomes" id="UP000824142">
    <property type="component" value="Unassembled WGS sequence"/>
</dbReference>
<feature type="signal peptide" evidence="1">
    <location>
        <begin position="1"/>
        <end position="19"/>
    </location>
</feature>
<dbReference type="AlphaFoldDB" id="A0A9D1MS57"/>
<reference evidence="3" key="1">
    <citation type="submission" date="2020-10" db="EMBL/GenBank/DDBJ databases">
        <authorList>
            <person name="Gilroy R."/>
        </authorList>
    </citation>
    <scope>NUCLEOTIDE SEQUENCE</scope>
    <source>
        <strain evidence="3">CHK136-897</strain>
    </source>
</reference>
<organism evidence="3 4">
    <name type="scientific">Candidatus Enterousia avicola</name>
    <dbReference type="NCBI Taxonomy" id="2840787"/>
    <lineage>
        <taxon>Bacteria</taxon>
        <taxon>Pseudomonadati</taxon>
        <taxon>Pseudomonadota</taxon>
        <taxon>Alphaproteobacteria</taxon>
        <taxon>Candidatus Enterousia</taxon>
    </lineage>
</organism>
<protein>
    <submittedName>
        <fullName evidence="3">PEGA domain-containing protein</fullName>
    </submittedName>
</protein>
<proteinExistence type="predicted"/>
<evidence type="ECO:0000256" key="1">
    <source>
        <dbReference type="SAM" id="SignalP"/>
    </source>
</evidence>
<evidence type="ECO:0000313" key="3">
    <source>
        <dbReference type="EMBL" id="HIU65262.1"/>
    </source>
</evidence>
<accession>A0A9D1MS57</accession>
<keyword evidence="1" id="KW-0732">Signal</keyword>
<feature type="domain" description="PEGA" evidence="2">
    <location>
        <begin position="166"/>
        <end position="216"/>
    </location>
</feature>
<gene>
    <name evidence="3" type="ORF">IAC63_01325</name>
</gene>
<dbReference type="Pfam" id="PF08308">
    <property type="entry name" value="PEGA"/>
    <property type="match status" value="1"/>
</dbReference>
<sequence>MKKLLYIVLCIGGISAANAGDCDWATVTPPDDAKYKYFVAKSYSETSASDAANKAEQDIDAQIGRLFGTKLDVQSEFYSDEIGASGTTRSYERAIGMITLKGLERQRSDVEKTTDGWTGCVQYRYLKSEINAEKQRLQSMSSDELQASLRFTEVVGDTQCRGTPVEIVTVPAGAYVTIDNGRYQGSAPIKFGNVCNGKYTLEITKENYEPITEQLIVPTSGRITKTLKRGTKTITVRTSLGDSNIAVNGVDYGKEPIKFNAPLGIEQSITATNAEAAQVTQTRTFSYESDDEYTISMSKLPGKIDFSAFKARNPGVEIYVNGNEIIDNASAELAPDVEHNVTLSKKDFVDIHETITLTGGDITYYPSQTRSFSQDNSNWAQGRIGLAGLIFAGGTYSNNKFGINAGFELGARLRLNNTFGIRGGLGLQWADLDIEPTGLNYDYYKYQFNPLPTNTNCPDGQNCQYETFYQHNSTGGYNDTFWGYFSENPTIIPEKQLIDWEYREPFYLNFGVIAWERFYLYGIGAIGFLEGSSVNPDKYMPVPPSTLKSTVFRFGAGIQWNIGKLYGIRFQYLTSGKKISLPYEFEMSPAYIGTDSREHNDPNYIWLYRGEIKNMNPVQDTIDAIESISLSFFIGF</sequence>